<protein>
    <recommendedName>
        <fullName evidence="1">AMP-dependent synthetase/ligase domain-containing protein</fullName>
    </recommendedName>
</protein>
<dbReference type="InterPro" id="IPR000873">
    <property type="entry name" value="AMP-dep_synth/lig_dom"/>
</dbReference>
<organism evidence="2 3">
    <name type="scientific">Pantoea ananatis (strain LMG 20103)</name>
    <dbReference type="NCBI Taxonomy" id="706191"/>
    <lineage>
        <taxon>Bacteria</taxon>
        <taxon>Pseudomonadati</taxon>
        <taxon>Pseudomonadota</taxon>
        <taxon>Gammaproteobacteria</taxon>
        <taxon>Enterobacterales</taxon>
        <taxon>Erwiniaceae</taxon>
        <taxon>Pantoea</taxon>
    </lineage>
</organism>
<dbReference type="Proteomes" id="UP000001702">
    <property type="component" value="Chromosome"/>
</dbReference>
<evidence type="ECO:0000313" key="2">
    <source>
        <dbReference type="EMBL" id="ADD75721.1"/>
    </source>
</evidence>
<accession>D4GIX6</accession>
<dbReference type="InterPro" id="IPR045851">
    <property type="entry name" value="AMP-bd_C_sf"/>
</dbReference>
<reference evidence="2 3" key="1">
    <citation type="journal article" date="2010" name="J. Bacteriol.">
        <title>Genome sequence of Pantoea ananatis LMG20103, the causative agent of Eucalyptus blight and dieback.</title>
        <authorList>
            <person name="De Maayer P."/>
            <person name="Chan W.Y."/>
            <person name="Venter S.N."/>
            <person name="Toth I.K."/>
            <person name="Birch P.R."/>
            <person name="Joubert F."/>
            <person name="Coutinho T.A."/>
        </authorList>
    </citation>
    <scope>NUCLEOTIDE SEQUENCE [LARGE SCALE GENOMIC DNA]</scope>
    <source>
        <strain evidence="2 3">LMG 20103</strain>
    </source>
</reference>
<dbReference type="EMBL" id="CP001875">
    <property type="protein sequence ID" value="ADD75721.1"/>
    <property type="molecule type" value="Genomic_DNA"/>
</dbReference>
<sequence length="466" mass="52511">MVGTPENKTTRFMMKQTLTLTQWLTAPRPADVPVAWLDDRTWTLGHLRQDVACLIALLQQQAGQRWALCFEDSYLFTVALLATLHAGKTPVVPGHCRVSLLNEQHALFDGVLSEKTLSWQGPLLVVSSAMTLAAFAPSFPAIPDEASIELFTSGSTGQPKRVVKSVQSLDYEAALLAARFAGRLAGCRVVASVVPQHQYGLTFRIILPMALGLPLHAAMLWYAEQLAALSHDYQYVFISSPAFLKRLDRQLTAPPVAMVFSAGGMLPWQDVSQAADWMHIWPDEIYGSTETGILAWRYRQEEDITWQPFDGVRFHQESDTLRVFSPLIADREGLLLDDILHIEENGQFRLVGRRGRVVKIEEKRISLSEVEQRLLALDGISEVAAVPVLRRGRQSIGVLLVLDDAARQRWQEHGGKQQELAWRRALLPWLEPVAVPRYWRVIDAIPVNSMNKRVYAQLQEWFHETP</sequence>
<evidence type="ECO:0000259" key="1">
    <source>
        <dbReference type="Pfam" id="PF00501"/>
    </source>
</evidence>
<dbReference type="GO" id="GO:0016878">
    <property type="term" value="F:acid-thiol ligase activity"/>
    <property type="evidence" value="ECO:0007669"/>
    <property type="project" value="UniProtKB-ARBA"/>
</dbReference>
<gene>
    <name evidence="2" type="ordered locus">PANA_0554</name>
</gene>
<dbReference type="PANTHER" id="PTHR43767">
    <property type="entry name" value="LONG-CHAIN-FATTY-ACID--COA LIGASE"/>
    <property type="match status" value="1"/>
</dbReference>
<dbReference type="Gene3D" id="3.40.50.12780">
    <property type="entry name" value="N-terminal domain of ligase-like"/>
    <property type="match status" value="1"/>
</dbReference>
<proteinExistence type="predicted"/>
<feature type="domain" description="AMP-dependent synthetase/ligase" evidence="1">
    <location>
        <begin position="140"/>
        <end position="299"/>
    </location>
</feature>
<dbReference type="Gene3D" id="3.30.300.30">
    <property type="match status" value="1"/>
</dbReference>
<dbReference type="Pfam" id="PF00501">
    <property type="entry name" value="AMP-binding"/>
    <property type="match status" value="1"/>
</dbReference>
<evidence type="ECO:0000313" key="3">
    <source>
        <dbReference type="Proteomes" id="UP000001702"/>
    </source>
</evidence>
<dbReference type="eggNOG" id="COG0318">
    <property type="taxonomic scope" value="Bacteria"/>
</dbReference>
<dbReference type="KEGG" id="pam:PANA_0554"/>
<dbReference type="HOGENOM" id="CLU_026234_0_1_6"/>
<dbReference type="AlphaFoldDB" id="D4GIX6"/>
<dbReference type="InterPro" id="IPR042099">
    <property type="entry name" value="ANL_N_sf"/>
</dbReference>
<dbReference type="InterPro" id="IPR050237">
    <property type="entry name" value="ATP-dep_AMP-bd_enzyme"/>
</dbReference>
<keyword evidence="3" id="KW-1185">Reference proteome</keyword>
<dbReference type="PANTHER" id="PTHR43767:SF1">
    <property type="entry name" value="NONRIBOSOMAL PEPTIDE SYNTHASE PES1 (EUROFUNG)-RELATED"/>
    <property type="match status" value="1"/>
</dbReference>
<dbReference type="STRING" id="706191.PANA_0554"/>
<dbReference type="SUPFAM" id="SSF56801">
    <property type="entry name" value="Acetyl-CoA synthetase-like"/>
    <property type="match status" value="1"/>
</dbReference>
<name>D4GIX6_PANAM</name>